<keyword evidence="1" id="KW-0472">Membrane</keyword>
<keyword evidence="3" id="KW-1185">Reference proteome</keyword>
<name>A0A9X3WS49_9BACI</name>
<proteinExistence type="predicted"/>
<keyword evidence="1" id="KW-0812">Transmembrane</keyword>
<feature type="transmembrane region" description="Helical" evidence="1">
    <location>
        <begin position="118"/>
        <end position="136"/>
    </location>
</feature>
<accession>A0A9X3WS49</accession>
<organism evidence="2 3">
    <name type="scientific">Terrihalobacillus insolitus</name>
    <dbReference type="NCBI Taxonomy" id="2950438"/>
    <lineage>
        <taxon>Bacteria</taxon>
        <taxon>Bacillati</taxon>
        <taxon>Bacillota</taxon>
        <taxon>Bacilli</taxon>
        <taxon>Bacillales</taxon>
        <taxon>Bacillaceae</taxon>
        <taxon>Terrihalobacillus</taxon>
    </lineage>
</organism>
<evidence type="ECO:0000313" key="2">
    <source>
        <dbReference type="EMBL" id="MDC3423838.1"/>
    </source>
</evidence>
<sequence>MGAPIYFIFLTVLILSIVVIAKIVYYRKVIPCMTGMMIAMTMGMSVGLIVGITVGILLSGNIFLSSMFGMTVGMFIGFLSGVPVSLMAVLDGTLSGIMAGMMGAMIGEMVALEYQDTLIKIFFIVFFATMLILLRLIQIDIEKKQTHFLNNPLILVVLFGFIFLVFDQLGPIFR</sequence>
<gene>
    <name evidence="2" type="ORF">NC797_04850</name>
</gene>
<reference evidence="2" key="1">
    <citation type="submission" date="2022-06" db="EMBL/GenBank/DDBJ databases">
        <title>Aquibacillus sp. a new bacterium isolated from soil saline samples.</title>
        <authorList>
            <person name="Galisteo C."/>
            <person name="De La Haba R."/>
            <person name="Sanchez-Porro C."/>
            <person name="Ventosa A."/>
        </authorList>
    </citation>
    <scope>NUCLEOTIDE SEQUENCE</scope>
    <source>
        <strain evidence="2">3ASR75-11</strain>
    </source>
</reference>
<dbReference type="Proteomes" id="UP001145050">
    <property type="component" value="Unassembled WGS sequence"/>
</dbReference>
<dbReference type="RefSeq" id="WP_272435597.1">
    <property type="nucleotide sequence ID" value="NZ_JAMQKB010000002.1"/>
</dbReference>
<dbReference type="EMBL" id="JAMQKB010000002">
    <property type="protein sequence ID" value="MDC3423838.1"/>
    <property type="molecule type" value="Genomic_DNA"/>
</dbReference>
<evidence type="ECO:0000313" key="3">
    <source>
        <dbReference type="Proteomes" id="UP001145050"/>
    </source>
</evidence>
<feature type="transmembrane region" description="Helical" evidence="1">
    <location>
        <begin position="6"/>
        <end position="25"/>
    </location>
</feature>
<protein>
    <submittedName>
        <fullName evidence="2">Uncharacterized protein</fullName>
    </submittedName>
</protein>
<keyword evidence="1" id="KW-1133">Transmembrane helix</keyword>
<feature type="transmembrane region" description="Helical" evidence="1">
    <location>
        <begin position="148"/>
        <end position="166"/>
    </location>
</feature>
<dbReference type="AlphaFoldDB" id="A0A9X3WS49"/>
<feature type="transmembrane region" description="Helical" evidence="1">
    <location>
        <begin position="37"/>
        <end position="56"/>
    </location>
</feature>
<evidence type="ECO:0000256" key="1">
    <source>
        <dbReference type="SAM" id="Phobius"/>
    </source>
</evidence>
<comment type="caution">
    <text evidence="2">The sequence shown here is derived from an EMBL/GenBank/DDBJ whole genome shotgun (WGS) entry which is preliminary data.</text>
</comment>